<feature type="region of interest" description="Disordered" evidence="1">
    <location>
        <begin position="93"/>
        <end position="155"/>
    </location>
</feature>
<keyword evidence="4" id="KW-1185">Reference proteome</keyword>
<dbReference type="Proteomes" id="UP000317494">
    <property type="component" value="Unassembled WGS sequence"/>
</dbReference>
<sequence length="155" mass="17058">MFSWINTNSLYVQKLYAAVNTFSEQNNDYTNICEMALAMCMRAIIVGWIFVTLIISMSSKVLSAPLPMGACYSSSACQSDDENDSIVAVASETTEAPHAQLDDVLPDITDHELDNNENDGQESEIDQESLVPASERSEFESDGEPVQPLVIDTPR</sequence>
<name>A0A507D8H2_9FUNG</name>
<reference evidence="3 4" key="1">
    <citation type="journal article" date="2019" name="Sci. Rep.">
        <title>Comparative genomics of chytrid fungi reveal insights into the obligate biotrophic and pathogenic lifestyle of Synchytrium endobioticum.</title>
        <authorList>
            <person name="van de Vossenberg B.T.L.H."/>
            <person name="Warris S."/>
            <person name="Nguyen H.D.T."/>
            <person name="van Gent-Pelzer M.P.E."/>
            <person name="Joly D.L."/>
            <person name="van de Geest H.C."/>
            <person name="Bonants P.J.M."/>
            <person name="Smith D.S."/>
            <person name="Levesque C.A."/>
            <person name="van der Lee T.A.J."/>
        </authorList>
    </citation>
    <scope>NUCLEOTIDE SEQUENCE [LARGE SCALE GENOMIC DNA]</scope>
    <source>
        <strain evidence="3 4">MB42</strain>
    </source>
</reference>
<dbReference type="EMBL" id="QEAN01000122">
    <property type="protein sequence ID" value="TPX47140.1"/>
    <property type="molecule type" value="Genomic_DNA"/>
</dbReference>
<keyword evidence="2" id="KW-1133">Transmembrane helix</keyword>
<keyword evidence="2" id="KW-0812">Transmembrane</keyword>
<dbReference type="VEuPathDB" id="FungiDB:SeMB42_g03447"/>
<accession>A0A507D8H2</accession>
<evidence type="ECO:0000313" key="3">
    <source>
        <dbReference type="EMBL" id="TPX47140.1"/>
    </source>
</evidence>
<comment type="caution">
    <text evidence="3">The sequence shown here is derived from an EMBL/GenBank/DDBJ whole genome shotgun (WGS) entry which is preliminary data.</text>
</comment>
<evidence type="ECO:0000256" key="1">
    <source>
        <dbReference type="SAM" id="MobiDB-lite"/>
    </source>
</evidence>
<dbReference type="AlphaFoldDB" id="A0A507D8H2"/>
<evidence type="ECO:0000256" key="2">
    <source>
        <dbReference type="SAM" id="Phobius"/>
    </source>
</evidence>
<feature type="compositionally biased region" description="Acidic residues" evidence="1">
    <location>
        <begin position="115"/>
        <end position="127"/>
    </location>
</feature>
<gene>
    <name evidence="3" type="ORF">SeMB42_g03447</name>
</gene>
<organism evidence="3 4">
    <name type="scientific">Synchytrium endobioticum</name>
    <dbReference type="NCBI Taxonomy" id="286115"/>
    <lineage>
        <taxon>Eukaryota</taxon>
        <taxon>Fungi</taxon>
        <taxon>Fungi incertae sedis</taxon>
        <taxon>Chytridiomycota</taxon>
        <taxon>Chytridiomycota incertae sedis</taxon>
        <taxon>Chytridiomycetes</taxon>
        <taxon>Synchytriales</taxon>
        <taxon>Synchytriaceae</taxon>
        <taxon>Synchytrium</taxon>
    </lineage>
</organism>
<proteinExistence type="predicted"/>
<evidence type="ECO:0000313" key="4">
    <source>
        <dbReference type="Proteomes" id="UP000317494"/>
    </source>
</evidence>
<feature type="transmembrane region" description="Helical" evidence="2">
    <location>
        <begin position="35"/>
        <end position="55"/>
    </location>
</feature>
<protein>
    <submittedName>
        <fullName evidence="3">Uncharacterized protein</fullName>
    </submittedName>
</protein>
<keyword evidence="2" id="KW-0472">Membrane</keyword>